<evidence type="ECO:0000313" key="4">
    <source>
        <dbReference type="Proteomes" id="UP000295662"/>
    </source>
</evidence>
<feature type="domain" description="Glucose/Sorbosone dehydrogenase" evidence="2">
    <location>
        <begin position="281"/>
        <end position="410"/>
    </location>
</feature>
<dbReference type="Gene3D" id="2.120.10.30">
    <property type="entry name" value="TolB, C-terminal domain"/>
    <property type="match status" value="1"/>
</dbReference>
<evidence type="ECO:0000259" key="2">
    <source>
        <dbReference type="Pfam" id="PF07995"/>
    </source>
</evidence>
<keyword evidence="4" id="KW-1185">Reference proteome</keyword>
<reference evidence="3 4" key="1">
    <citation type="submission" date="2019-03" db="EMBL/GenBank/DDBJ databases">
        <title>Genomic Encyclopedia of Archaeal and Bacterial Type Strains, Phase II (KMG-II): from individual species to whole genera.</title>
        <authorList>
            <person name="Goeker M."/>
        </authorList>
    </citation>
    <scope>NUCLEOTIDE SEQUENCE [LARGE SCALE GENOMIC DNA]</scope>
    <source>
        <strain evidence="3 4">ATCC 25309</strain>
    </source>
</reference>
<dbReference type="PANTHER" id="PTHR19328:SF75">
    <property type="entry name" value="ALDOSE SUGAR DEHYDROGENASE YLII"/>
    <property type="match status" value="1"/>
</dbReference>
<evidence type="ECO:0000256" key="1">
    <source>
        <dbReference type="SAM" id="SignalP"/>
    </source>
</evidence>
<dbReference type="SUPFAM" id="SSF50952">
    <property type="entry name" value="Soluble quinoprotein glucose dehydrogenase"/>
    <property type="match status" value="1"/>
</dbReference>
<dbReference type="InterPro" id="IPR011042">
    <property type="entry name" value="6-blade_b-propeller_TolB-like"/>
</dbReference>
<accession>A0A4R7RXN4</accession>
<dbReference type="InterPro" id="IPR011041">
    <property type="entry name" value="Quinoprot_gluc/sorb_DH_b-prop"/>
</dbReference>
<organism evidence="3 4">
    <name type="scientific">Prosthecobacter fusiformis</name>
    <dbReference type="NCBI Taxonomy" id="48464"/>
    <lineage>
        <taxon>Bacteria</taxon>
        <taxon>Pseudomonadati</taxon>
        <taxon>Verrucomicrobiota</taxon>
        <taxon>Verrucomicrobiia</taxon>
        <taxon>Verrucomicrobiales</taxon>
        <taxon>Verrucomicrobiaceae</taxon>
        <taxon>Prosthecobacter</taxon>
    </lineage>
</organism>
<dbReference type="PANTHER" id="PTHR19328">
    <property type="entry name" value="HEDGEHOG-INTERACTING PROTEIN"/>
    <property type="match status" value="1"/>
</dbReference>
<proteinExistence type="predicted"/>
<dbReference type="OrthoDB" id="338827at2"/>
<keyword evidence="1" id="KW-0732">Signal</keyword>
<comment type="caution">
    <text evidence="3">The sequence shown here is derived from an EMBL/GenBank/DDBJ whole genome shotgun (WGS) entry which is preliminary data.</text>
</comment>
<dbReference type="InterPro" id="IPR036280">
    <property type="entry name" value="Multihaem_cyt_sf"/>
</dbReference>
<dbReference type="AlphaFoldDB" id="A0A4R7RXN4"/>
<feature type="domain" description="Glucose/Sorbosone dehydrogenase" evidence="2">
    <location>
        <begin position="120"/>
        <end position="217"/>
    </location>
</feature>
<dbReference type="Proteomes" id="UP000295662">
    <property type="component" value="Unassembled WGS sequence"/>
</dbReference>
<dbReference type="SUPFAM" id="SSF48695">
    <property type="entry name" value="Multiheme cytochromes"/>
    <property type="match status" value="1"/>
</dbReference>
<sequence length="923" mass="101648">MLDFPRFLLSSCLCILCSLAALPLQAQLFRGRNTSLSLPKNTPPEVEAAPNYATEPLSTGTLTFNQPIYSTYPEGETSYFYVVERGGKIYKVLSSNDGFPSKVLFMDLAPHLSTNNRPLDTDNENGVLSMAFHPDYHQNGYFYLYYSIRSANQLHQRLARFKASGSGSYRSSSSANANTEYPMLTIYDRAGNHNGGDLAFGTDGYLYFSLGDEGGSNDQYNNARFINKGFWGQLLRLDVNLSLSNFLPNVYPQSSSTNFKTAIHFGTYRVPADNPFIGRTTWHGRTLMTNPFQPNYSPVRTEIYATGFRNPFRFSMDTAGGRLFLADVGQNLREEVNIIVKGGDYGWSWREGDISFANSPAFPDNSSGNTNQEPASSAFSPIAPVITYPHSSSGSPPVYGSSITGGMVYRGTLLSELQGTYFLADYNSGLIASYKETTPGTWVATRLTTKPGIVHFGRNPATGEPVLCNLNDGLLYKLVRGPPISPPALLSGTGAFLLTSSLFPQTGLVPYEPNASFWSDYAVKRRWFCIPETAPTITYSATGNWTFPTGTVWIKHFDLDRVRGNPLTRRKIETRFLVKTATGIYGISYRWRSDQSDADLVPAAGASVAIANTSPAQIWRFPSRSECLQCHTSAAGYALGFNTAQLNCEYVYSSNYKDNQIVALKRGGYLPGFTDVTTSHLPALTSVSNADASLEWRVRSYLAVNCGQCHQPGGGALGNWDARYSTPTSLTQLINGTLVNPGDDPDNRVIVPGDPGHSMLLTRLQGSLSRMPPIATHERDLEAEQVISDWINQLPLEQTLAQWQELHFGSSSAPQAQPLVDADGDGVTNEVEYQTGTDPHDPASRWAYQSTVTGNLTTFEYTQPANRAALIQMSRDLVNWKPLSVPGHPSSIQLTYPSAPTLKTFTVPITSPDRFFRFHFQKQ</sequence>
<evidence type="ECO:0000313" key="3">
    <source>
        <dbReference type="EMBL" id="TDU70644.1"/>
    </source>
</evidence>
<dbReference type="Pfam" id="PF07995">
    <property type="entry name" value="GSDH"/>
    <property type="match status" value="2"/>
</dbReference>
<gene>
    <name evidence="3" type="ORF">EI77_02692</name>
</gene>
<feature type="signal peptide" evidence="1">
    <location>
        <begin position="1"/>
        <end position="26"/>
    </location>
</feature>
<dbReference type="InterPro" id="IPR012938">
    <property type="entry name" value="Glc/Sorbosone_DH"/>
</dbReference>
<name>A0A4R7RXN4_9BACT</name>
<dbReference type="EMBL" id="SOCA01000004">
    <property type="protein sequence ID" value="TDU70644.1"/>
    <property type="molecule type" value="Genomic_DNA"/>
</dbReference>
<feature type="chain" id="PRO_5020868324" evidence="1">
    <location>
        <begin position="27"/>
        <end position="923"/>
    </location>
</feature>
<protein>
    <submittedName>
        <fullName evidence="3">Putative repeat protein (TIGR03806 family)</fullName>
    </submittedName>
</protein>